<accession>A0A5C3N6W3</accession>
<dbReference type="PANTHER" id="PTHR37049">
    <property type="entry name" value="PEPTIDASE S41 FAMILY PROTEIN"/>
    <property type="match status" value="1"/>
</dbReference>
<dbReference type="OrthoDB" id="27214at2759"/>
<feature type="signal peptide" evidence="1">
    <location>
        <begin position="1"/>
        <end position="19"/>
    </location>
</feature>
<gene>
    <name evidence="2" type="ORF">OE88DRAFT_1657001</name>
</gene>
<dbReference type="SUPFAM" id="SSF52096">
    <property type="entry name" value="ClpP/crotonase"/>
    <property type="match status" value="1"/>
</dbReference>
<organism evidence="2 3">
    <name type="scientific">Heliocybe sulcata</name>
    <dbReference type="NCBI Taxonomy" id="5364"/>
    <lineage>
        <taxon>Eukaryota</taxon>
        <taxon>Fungi</taxon>
        <taxon>Dikarya</taxon>
        <taxon>Basidiomycota</taxon>
        <taxon>Agaricomycotina</taxon>
        <taxon>Agaricomycetes</taxon>
        <taxon>Gloeophyllales</taxon>
        <taxon>Gloeophyllaceae</taxon>
        <taxon>Heliocybe</taxon>
    </lineage>
</organism>
<dbReference type="InterPro" id="IPR052766">
    <property type="entry name" value="S41A_metabolite_peptidase"/>
</dbReference>
<evidence type="ECO:0008006" key="4">
    <source>
        <dbReference type="Google" id="ProtNLM"/>
    </source>
</evidence>
<reference evidence="2 3" key="1">
    <citation type="journal article" date="2019" name="Nat. Ecol. Evol.">
        <title>Megaphylogeny resolves global patterns of mushroom evolution.</title>
        <authorList>
            <person name="Varga T."/>
            <person name="Krizsan K."/>
            <person name="Foldi C."/>
            <person name="Dima B."/>
            <person name="Sanchez-Garcia M."/>
            <person name="Sanchez-Ramirez S."/>
            <person name="Szollosi G.J."/>
            <person name="Szarkandi J.G."/>
            <person name="Papp V."/>
            <person name="Albert L."/>
            <person name="Andreopoulos W."/>
            <person name="Angelini C."/>
            <person name="Antonin V."/>
            <person name="Barry K.W."/>
            <person name="Bougher N.L."/>
            <person name="Buchanan P."/>
            <person name="Buyck B."/>
            <person name="Bense V."/>
            <person name="Catcheside P."/>
            <person name="Chovatia M."/>
            <person name="Cooper J."/>
            <person name="Damon W."/>
            <person name="Desjardin D."/>
            <person name="Finy P."/>
            <person name="Geml J."/>
            <person name="Haridas S."/>
            <person name="Hughes K."/>
            <person name="Justo A."/>
            <person name="Karasinski D."/>
            <person name="Kautmanova I."/>
            <person name="Kiss B."/>
            <person name="Kocsube S."/>
            <person name="Kotiranta H."/>
            <person name="LaButti K.M."/>
            <person name="Lechner B.E."/>
            <person name="Liimatainen K."/>
            <person name="Lipzen A."/>
            <person name="Lukacs Z."/>
            <person name="Mihaltcheva S."/>
            <person name="Morgado L.N."/>
            <person name="Niskanen T."/>
            <person name="Noordeloos M.E."/>
            <person name="Ohm R.A."/>
            <person name="Ortiz-Santana B."/>
            <person name="Ovrebo C."/>
            <person name="Racz N."/>
            <person name="Riley R."/>
            <person name="Savchenko A."/>
            <person name="Shiryaev A."/>
            <person name="Soop K."/>
            <person name="Spirin V."/>
            <person name="Szebenyi C."/>
            <person name="Tomsovsky M."/>
            <person name="Tulloss R.E."/>
            <person name="Uehling J."/>
            <person name="Grigoriev I.V."/>
            <person name="Vagvolgyi C."/>
            <person name="Papp T."/>
            <person name="Martin F.M."/>
            <person name="Miettinen O."/>
            <person name="Hibbett D.S."/>
            <person name="Nagy L.G."/>
        </authorList>
    </citation>
    <scope>NUCLEOTIDE SEQUENCE [LARGE SCALE GENOMIC DNA]</scope>
    <source>
        <strain evidence="2 3">OMC1185</strain>
    </source>
</reference>
<dbReference type="PANTHER" id="PTHR37049:SF4">
    <property type="entry name" value="RHODANESE DOMAIN-CONTAINING PROTEIN"/>
    <property type="match status" value="1"/>
</dbReference>
<dbReference type="InterPro" id="IPR029045">
    <property type="entry name" value="ClpP/crotonase-like_dom_sf"/>
</dbReference>
<dbReference type="STRING" id="5364.A0A5C3N6W3"/>
<dbReference type="Gene3D" id="3.90.226.10">
    <property type="entry name" value="2-enoyl-CoA Hydratase, Chain A, domain 1"/>
    <property type="match status" value="1"/>
</dbReference>
<evidence type="ECO:0000256" key="1">
    <source>
        <dbReference type="SAM" id="SignalP"/>
    </source>
</evidence>
<feature type="chain" id="PRO_5023078733" description="Tail specific protease domain-containing protein" evidence="1">
    <location>
        <begin position="20"/>
        <end position="647"/>
    </location>
</feature>
<evidence type="ECO:0000313" key="3">
    <source>
        <dbReference type="Proteomes" id="UP000305948"/>
    </source>
</evidence>
<dbReference type="AlphaFoldDB" id="A0A5C3N6W3"/>
<dbReference type="EMBL" id="ML213508">
    <property type="protein sequence ID" value="TFK53130.1"/>
    <property type="molecule type" value="Genomic_DNA"/>
</dbReference>
<keyword evidence="3" id="KW-1185">Reference proteome</keyword>
<sequence length="647" mass="71165">MLWTTLATALVGLAAVAHGGPAASDPCAKIAGQAFVVPSDALACLKSFAFNETLRQNLLTVISRVFDFYTFEDYYLNSPPPFQESTTNIRADITRINSTNYATDYDFNRAVYDFTNQLNDGHTRWLTDCYSTFENLLPTPIVDIEQNGVWGVFIAPDLADLIPLVGTQYTDYYQSIGFNWERLAGAQVLQIEGQDPYAYVDYIADTVSGNYLDHGVRVNSVFSSYRISDTSFSQRFGDLAGASFPDQNSITFTLIPANSTAPETVTVPFLANFAGNNFTDSASYWANNCAANNETNGIDQLSTSSLSKRDGRTTRRLARAVIVDKSHTNAVGLPSPFYPTAPPANGSTGVIKSFILPDNKTGVMFVGSFEGDYVQFQTDTQAAIGSFQRAGVSHLLIDLTNNGGGYVCLGEFLISYLSGTNFGYTGFQSTSRANALAVKIVQNVIEKGITSNISYYAPDNWAFLNDTEMPNTYDYNDPSVPLFINGQTDASSQRFHDLCTPYDVTPPASPPFDLKNVAIVSNGDCASTCSMFSTGMYERHGTKIAVFGGKPGETMEYKGMAGNQVLEWYDIDTEIKTAGLKDDPLAPPDLLVSGDFRHNWRTAWSYFDESRPIAYVSEPAPYRYPYTKDTYMSPQNLWTFAATQLFD</sequence>
<evidence type="ECO:0000313" key="2">
    <source>
        <dbReference type="EMBL" id="TFK53130.1"/>
    </source>
</evidence>
<proteinExistence type="predicted"/>
<dbReference type="Proteomes" id="UP000305948">
    <property type="component" value="Unassembled WGS sequence"/>
</dbReference>
<name>A0A5C3N6W3_9AGAM</name>
<protein>
    <recommendedName>
        <fullName evidence="4">Tail specific protease domain-containing protein</fullName>
    </recommendedName>
</protein>
<keyword evidence="1" id="KW-0732">Signal</keyword>